<dbReference type="Proteomes" id="UP000652720">
    <property type="component" value="Unassembled WGS sequence"/>
</dbReference>
<proteinExistence type="predicted"/>
<evidence type="ECO:0000256" key="1">
    <source>
        <dbReference type="SAM" id="MobiDB-lite"/>
    </source>
</evidence>
<feature type="compositionally biased region" description="Low complexity" evidence="1">
    <location>
        <begin position="91"/>
        <end position="103"/>
    </location>
</feature>
<organism evidence="3 5">
    <name type="scientific">Deinococcus wulumuqiensis</name>
    <dbReference type="NCBI Taxonomy" id="980427"/>
    <lineage>
        <taxon>Bacteria</taxon>
        <taxon>Thermotogati</taxon>
        <taxon>Deinococcota</taxon>
        <taxon>Deinococci</taxon>
        <taxon>Deinococcales</taxon>
        <taxon>Deinococcaceae</taxon>
        <taxon>Deinococcus</taxon>
    </lineage>
</organism>
<evidence type="ECO:0000313" key="2">
    <source>
        <dbReference type="EMBL" id="GGI68017.1"/>
    </source>
</evidence>
<feature type="region of interest" description="Disordered" evidence="1">
    <location>
        <begin position="80"/>
        <end position="107"/>
    </location>
</feature>
<comment type="caution">
    <text evidence="3">The sequence shown here is derived from an EMBL/GenBank/DDBJ whole genome shotgun (WGS) entry which is preliminary data.</text>
</comment>
<dbReference type="EMBL" id="BMMA01000007">
    <property type="protein sequence ID" value="GGI79217.1"/>
    <property type="molecule type" value="Genomic_DNA"/>
</dbReference>
<gene>
    <name evidence="2" type="ORF">GCM10008021_30300</name>
    <name evidence="3" type="ORF">GCM10010914_11730</name>
</gene>
<dbReference type="EMBL" id="BMLZ01000071">
    <property type="protein sequence ID" value="GGI68017.1"/>
    <property type="molecule type" value="Genomic_DNA"/>
</dbReference>
<dbReference type="AlphaFoldDB" id="A0AAV4K304"/>
<evidence type="ECO:0000313" key="5">
    <source>
        <dbReference type="Proteomes" id="UP000652720"/>
    </source>
</evidence>
<evidence type="ECO:0000313" key="4">
    <source>
        <dbReference type="Proteomes" id="UP000630135"/>
    </source>
</evidence>
<reference evidence="3" key="2">
    <citation type="journal article" date="2014" name="Int. J. Syst. Evol. Microbiol.">
        <title>Complete genome sequence of Corynebacterium casei LMG S-19264T (=DSM 44701T), isolated from a smear-ripened cheese.</title>
        <authorList>
            <consortium name="US DOE Joint Genome Institute (JGI-PGF)"/>
            <person name="Walter F."/>
            <person name="Albersmeier A."/>
            <person name="Kalinowski J."/>
            <person name="Ruckert C."/>
        </authorList>
    </citation>
    <scope>NUCLEOTIDE SEQUENCE</scope>
    <source>
        <strain evidence="3">CGMCC 1.8885</strain>
    </source>
</reference>
<reference evidence="2" key="1">
    <citation type="journal article" date="2014" name="Int. J. Syst. Evol. Microbiol.">
        <title>Complete genome of a new Firmicutes species belonging to the dominant human colonic microbiota ('Ruminococcus bicirculans') reveals two chromosomes and a selective capacity to utilize plant glucans.</title>
        <authorList>
            <consortium name="NISC Comparative Sequencing Program"/>
            <person name="Wegmann U."/>
            <person name="Louis P."/>
            <person name="Goesmann A."/>
            <person name="Henrissat B."/>
            <person name="Duncan S.H."/>
            <person name="Flint H.J."/>
        </authorList>
    </citation>
    <scope>NUCLEOTIDE SEQUENCE</scope>
    <source>
        <strain evidence="2">CGMCC 1.8884</strain>
    </source>
</reference>
<dbReference type="Proteomes" id="UP000630135">
    <property type="component" value="Unassembled WGS sequence"/>
</dbReference>
<sequence length="654" mass="70555">MRSVAAPEVYSGVSQTRSLAWLLELYEYQVSDLVAGREPRGGERSVRELRGRLWQADWPAPLRRRLIRTDHQYRTWQATRRQLPQAQSLEAQPAQPPAGKQPGSVPTLTRNAQEDAAWAELRQLAWHADLMAEMHDVTQQLRHEPGRPTLRVLYAVTENAERAARQLPTLFPVPGAHDTLVSLGNSEVVRQLTRTLGDMLLLPGGAAQVWQALDRIEDNPFPPQPGDDVLQAQLSAVRRGGGSPHERERLEEALRASAGPQSELWADPRERPALREAAQAIRHWLARRLELAPRHGSGAEAAHPALLAPEPGSALSSAAAGRSLILHLGGPDRVAHWQGLRLTWRSLGPNWQVLVQDETSPPVRGGQLALLRPELPASERQLRLDVGGQQLQLLFSGDYALLRCRADAAQTRRLARLAAVGRACAVLLLPGTDSGRLRLARALAQRLLGDPRRTGDLPAAEGPDAEGPDAGLPGTAAPHPDHPSSDALTTARRTLRHLHLLLPRFTSAEVAHTARAAQAELGLPPHYAAQVRQAAEHAAGASEVLHDPPSTASAGRDPAPTFLSASGQFLVFGLDSEPLELRLPGERLLTLRPDHRAELVAVRPGQPAIPVGDLLVLSLHDLSVVVAREGSQVAVCALATGPLEAGAVGKAAAP</sequence>
<evidence type="ECO:0000313" key="3">
    <source>
        <dbReference type="EMBL" id="GGI79217.1"/>
    </source>
</evidence>
<protein>
    <submittedName>
        <fullName evidence="3">Uncharacterized protein</fullName>
    </submittedName>
</protein>
<name>A0AAV4K304_9DEIO</name>
<reference evidence="3" key="4">
    <citation type="submission" date="2023-08" db="EMBL/GenBank/DDBJ databases">
        <authorList>
            <person name="Sun Q."/>
            <person name="Zhou Y."/>
        </authorList>
    </citation>
    <scope>NUCLEOTIDE SEQUENCE</scope>
    <source>
        <strain evidence="2">CGMCC 1.8884</strain>
        <strain evidence="3">CGMCC 1.8885</strain>
    </source>
</reference>
<feature type="compositionally biased region" description="Polar residues" evidence="1">
    <location>
        <begin position="80"/>
        <end position="90"/>
    </location>
</feature>
<reference evidence="4" key="3">
    <citation type="journal article" date="2019" name="Int. J. Syst. Evol. Microbiol.">
        <title>The Global Catalogue of Microorganisms (GCM) 10K type strain sequencing project: providing services to taxonomists for standard genome sequencing and annotation.</title>
        <authorList>
            <consortium name="The Broad Institute Genomics Platform"/>
            <consortium name="The Broad Institute Genome Sequencing Center for Infectious Disease"/>
            <person name="Wu L."/>
            <person name="Ma J."/>
        </authorList>
    </citation>
    <scope>NUCLEOTIDE SEQUENCE [LARGE SCALE GENOMIC DNA]</scope>
    <source>
        <strain evidence="4">CGMCC 1.8884</strain>
    </source>
</reference>
<keyword evidence="4" id="KW-1185">Reference proteome</keyword>
<accession>A0AAV4K304</accession>
<feature type="region of interest" description="Disordered" evidence="1">
    <location>
        <begin position="450"/>
        <end position="487"/>
    </location>
</feature>
<feature type="region of interest" description="Disordered" evidence="1">
    <location>
        <begin position="534"/>
        <end position="559"/>
    </location>
</feature>